<dbReference type="Pfam" id="PF00817">
    <property type="entry name" value="IMS"/>
    <property type="match status" value="1"/>
</dbReference>
<dbReference type="InterPro" id="IPR001126">
    <property type="entry name" value="UmuC"/>
</dbReference>
<dbReference type="SUPFAM" id="SSF56672">
    <property type="entry name" value="DNA/RNA polymerases"/>
    <property type="match status" value="1"/>
</dbReference>
<dbReference type="PANTHER" id="PTHR35369">
    <property type="entry name" value="BLR3025 PROTEIN-RELATED"/>
    <property type="match status" value="1"/>
</dbReference>
<name>A0ABX1E2J0_9PROT</name>
<dbReference type="InterPro" id="IPR043502">
    <property type="entry name" value="DNA/RNA_pol_sf"/>
</dbReference>
<proteinExistence type="predicted"/>
<evidence type="ECO:0000313" key="4">
    <source>
        <dbReference type="Proteomes" id="UP000787635"/>
    </source>
</evidence>
<dbReference type="InterPro" id="IPR050356">
    <property type="entry name" value="SulA_CellDiv_inhibitor"/>
</dbReference>
<feature type="non-terminal residue" evidence="3">
    <location>
        <position position="147"/>
    </location>
</feature>
<keyword evidence="1" id="KW-0227">DNA damage</keyword>
<feature type="domain" description="UmuC" evidence="2">
    <location>
        <begin position="33"/>
        <end position="124"/>
    </location>
</feature>
<keyword evidence="4" id="KW-1185">Reference proteome</keyword>
<evidence type="ECO:0000256" key="1">
    <source>
        <dbReference type="ARBA" id="ARBA00022763"/>
    </source>
</evidence>
<dbReference type="PANTHER" id="PTHR35369:SF2">
    <property type="entry name" value="BLR3025 PROTEIN"/>
    <property type="match status" value="1"/>
</dbReference>
<gene>
    <name evidence="3" type="ORF">HEQ75_10970</name>
</gene>
<sequence length="147" mass="14920">MSPRRFLALHLADLPTARLRRGGLLATPLATWVAVGNRRLLASVDAAAAARGLAPGQALADAQAIAPDLTLHPAAPDADAAALRDLALWARRYTPLAATDPPEGLVLDITGCDHLFGGEAALLADALARLRRAGLAAQGAVAGAAAT</sequence>
<dbReference type="EMBL" id="JAAVNE010000015">
    <property type="protein sequence ID" value="NKC31381.1"/>
    <property type="molecule type" value="Genomic_DNA"/>
</dbReference>
<reference evidence="3 4" key="1">
    <citation type="submission" date="2020-03" db="EMBL/GenBank/DDBJ databases">
        <title>Roseomonas selenitidurans sp. nov. isolated from urban soil.</title>
        <authorList>
            <person name="Liu H."/>
        </authorList>
    </citation>
    <scope>NUCLEOTIDE SEQUENCE [LARGE SCALE GENOMIC DNA]</scope>
    <source>
        <strain evidence="3 4">BU-1</strain>
    </source>
</reference>
<protein>
    <submittedName>
        <fullName evidence="3">DNA polymerase Y family protein</fullName>
    </submittedName>
</protein>
<evidence type="ECO:0000259" key="2">
    <source>
        <dbReference type="Pfam" id="PF00817"/>
    </source>
</evidence>
<comment type="caution">
    <text evidence="3">The sequence shown here is derived from an EMBL/GenBank/DDBJ whole genome shotgun (WGS) entry which is preliminary data.</text>
</comment>
<accession>A0ABX1E2J0</accession>
<organism evidence="3 4">
    <name type="scientific">Falsiroseomonas selenitidurans</name>
    <dbReference type="NCBI Taxonomy" id="2716335"/>
    <lineage>
        <taxon>Bacteria</taxon>
        <taxon>Pseudomonadati</taxon>
        <taxon>Pseudomonadota</taxon>
        <taxon>Alphaproteobacteria</taxon>
        <taxon>Acetobacterales</taxon>
        <taxon>Roseomonadaceae</taxon>
        <taxon>Falsiroseomonas</taxon>
    </lineage>
</organism>
<dbReference type="Proteomes" id="UP000787635">
    <property type="component" value="Unassembled WGS sequence"/>
</dbReference>
<evidence type="ECO:0000313" key="3">
    <source>
        <dbReference type="EMBL" id="NKC31381.1"/>
    </source>
</evidence>